<name>A0A1X7V1I8_AMPQE</name>
<reference evidence="1" key="1">
    <citation type="submission" date="2017-05" db="UniProtKB">
        <authorList>
            <consortium name="EnsemblMetazoa"/>
        </authorList>
    </citation>
    <scope>IDENTIFICATION</scope>
</reference>
<protein>
    <recommendedName>
        <fullName evidence="2">Integrase catalytic domain-containing protein</fullName>
    </recommendedName>
</protein>
<proteinExistence type="predicted"/>
<dbReference type="InParanoid" id="A0A1X7V1I8"/>
<accession>A0A1X7V1I8</accession>
<organism evidence="1">
    <name type="scientific">Amphimedon queenslandica</name>
    <name type="common">Sponge</name>
    <dbReference type="NCBI Taxonomy" id="400682"/>
    <lineage>
        <taxon>Eukaryota</taxon>
        <taxon>Metazoa</taxon>
        <taxon>Porifera</taxon>
        <taxon>Demospongiae</taxon>
        <taxon>Heteroscleromorpha</taxon>
        <taxon>Haplosclerida</taxon>
        <taxon>Niphatidae</taxon>
        <taxon>Amphimedon</taxon>
    </lineage>
</organism>
<dbReference type="GO" id="GO:0003676">
    <property type="term" value="F:nucleic acid binding"/>
    <property type="evidence" value="ECO:0007669"/>
    <property type="project" value="InterPro"/>
</dbReference>
<evidence type="ECO:0000313" key="1">
    <source>
        <dbReference type="EnsemblMetazoa" id="Aqu2.1.33816_001"/>
    </source>
</evidence>
<sequence>MLNPVCPAEEMRRCLKSFVSRRGLPQRIVCDNGKTFRGAAKVVRRIMKDPEVQKHLCGFSRVARLLPPLFMDKSLYDTLAKAGVTSDTIKVLENEMIFTEPIFYSLNEVHFKHILPQLKVGQHVLLLDIWRKSASSNASKGDHSGTIKSPIGNEIADLVKEYKENAISCFNKGCHKESIPSKAEHSNTMKEAAVVAEEAEPESYHLLLIQSLYLLVWNVDGISGHLFQTPLVTFLMAAV</sequence>
<dbReference type="InterPro" id="IPR036397">
    <property type="entry name" value="RNaseH_sf"/>
</dbReference>
<dbReference type="EnsemblMetazoa" id="Aqu2.1.33816_001">
    <property type="protein sequence ID" value="Aqu2.1.33816_001"/>
    <property type="gene ID" value="Aqu2.1.33816"/>
</dbReference>
<dbReference type="Gene3D" id="3.30.420.10">
    <property type="entry name" value="Ribonuclease H-like superfamily/Ribonuclease H"/>
    <property type="match status" value="1"/>
</dbReference>
<dbReference type="AlphaFoldDB" id="A0A1X7V1I8"/>
<evidence type="ECO:0008006" key="2">
    <source>
        <dbReference type="Google" id="ProtNLM"/>
    </source>
</evidence>